<keyword evidence="4 5" id="KW-0143">Chaperone</keyword>
<comment type="function">
    <text evidence="5">An accessory protein needed during the final step in the assembly of 30S ribosomal subunit, possibly for assembly of the head region. Essential for efficient processing of 16S rRNA. May be needed both before and after RbfA during the maturation of 16S rRNA. It has affinity for free ribosomal 30S subunits but not for 70S ribosomes.</text>
</comment>
<feature type="domain" description="Ribosome maturation factor RimM PRC barrel" evidence="7">
    <location>
        <begin position="99"/>
        <end position="162"/>
    </location>
</feature>
<dbReference type="Pfam" id="PF24986">
    <property type="entry name" value="PRC_RimM"/>
    <property type="match status" value="1"/>
</dbReference>
<dbReference type="InterPro" id="IPR002676">
    <property type="entry name" value="RimM_N"/>
</dbReference>
<evidence type="ECO:0000256" key="1">
    <source>
        <dbReference type="ARBA" id="ARBA00022490"/>
    </source>
</evidence>
<evidence type="ECO:0000256" key="3">
    <source>
        <dbReference type="ARBA" id="ARBA00022552"/>
    </source>
</evidence>
<dbReference type="Pfam" id="PF01782">
    <property type="entry name" value="RimM"/>
    <property type="match status" value="1"/>
</dbReference>
<evidence type="ECO:0000256" key="2">
    <source>
        <dbReference type="ARBA" id="ARBA00022517"/>
    </source>
</evidence>
<evidence type="ECO:0000256" key="5">
    <source>
        <dbReference type="HAMAP-Rule" id="MF_00014"/>
    </source>
</evidence>
<dbReference type="GO" id="GO:0005840">
    <property type="term" value="C:ribosome"/>
    <property type="evidence" value="ECO:0007669"/>
    <property type="project" value="InterPro"/>
</dbReference>
<dbReference type="GO" id="GO:0005737">
    <property type="term" value="C:cytoplasm"/>
    <property type="evidence" value="ECO:0007669"/>
    <property type="project" value="UniProtKB-SubCell"/>
</dbReference>
<feature type="domain" description="RimM N-terminal" evidence="6">
    <location>
        <begin position="8"/>
        <end position="86"/>
    </location>
</feature>
<dbReference type="InterPro" id="IPR036976">
    <property type="entry name" value="RimM_N_sf"/>
</dbReference>
<evidence type="ECO:0000313" key="8">
    <source>
        <dbReference type="EMBL" id="MBC8532949.1"/>
    </source>
</evidence>
<dbReference type="PANTHER" id="PTHR33692:SF1">
    <property type="entry name" value="RIBOSOME MATURATION FACTOR RIMM"/>
    <property type="match status" value="1"/>
</dbReference>
<gene>
    <name evidence="5 8" type="primary">rimM</name>
    <name evidence="8" type="ORF">IAG03_02825</name>
</gene>
<dbReference type="NCBIfam" id="TIGR02273">
    <property type="entry name" value="16S_RimM"/>
    <property type="match status" value="1"/>
</dbReference>
<dbReference type="GO" id="GO:0006364">
    <property type="term" value="P:rRNA processing"/>
    <property type="evidence" value="ECO:0007669"/>
    <property type="project" value="UniProtKB-UniRule"/>
</dbReference>
<dbReference type="HAMAP" id="MF_00014">
    <property type="entry name" value="Ribosome_mat_RimM"/>
    <property type="match status" value="1"/>
</dbReference>
<keyword evidence="9" id="KW-1185">Reference proteome</keyword>
<dbReference type="SUPFAM" id="SSF50447">
    <property type="entry name" value="Translation proteins"/>
    <property type="match status" value="1"/>
</dbReference>
<proteinExistence type="inferred from homology"/>
<dbReference type="SUPFAM" id="SSF50346">
    <property type="entry name" value="PRC-barrel domain"/>
    <property type="match status" value="1"/>
</dbReference>
<name>A0A926D8U9_9FIRM</name>
<dbReference type="GO" id="GO:0042274">
    <property type="term" value="P:ribosomal small subunit biogenesis"/>
    <property type="evidence" value="ECO:0007669"/>
    <property type="project" value="UniProtKB-UniRule"/>
</dbReference>
<keyword evidence="2 5" id="KW-0690">Ribosome biogenesis</keyword>
<protein>
    <recommendedName>
        <fullName evidence="5">Ribosome maturation factor RimM</fullName>
    </recommendedName>
</protein>
<sequence length="172" mass="19289">MRKEFLEIGKIVGTHGVRGELRVEPWCDAPSFLTKRKTLYWDAAGTRPVRVRSARAHKTLVLLSLEGVDTVETADTLRGKILYVARGDIHLPEGRFFIQDLIGLSVFDADSGRRYGTLSDVFATGANDVYEIRDEAGKTYLFPAVADMLVRTDLDAGRMEIRPIRGIFDDED</sequence>
<dbReference type="InterPro" id="IPR009000">
    <property type="entry name" value="Transl_B-barrel_sf"/>
</dbReference>
<evidence type="ECO:0000259" key="7">
    <source>
        <dbReference type="Pfam" id="PF24986"/>
    </source>
</evidence>
<keyword evidence="1 5" id="KW-0963">Cytoplasm</keyword>
<comment type="caution">
    <text evidence="8">The sequence shown here is derived from an EMBL/GenBank/DDBJ whole genome shotgun (WGS) entry which is preliminary data.</text>
</comment>
<reference evidence="8" key="1">
    <citation type="submission" date="2020-08" db="EMBL/GenBank/DDBJ databases">
        <title>Genome public.</title>
        <authorList>
            <person name="Liu C."/>
            <person name="Sun Q."/>
        </authorList>
    </citation>
    <scope>NUCLEOTIDE SEQUENCE</scope>
    <source>
        <strain evidence="8">NSJ-40</strain>
    </source>
</reference>
<dbReference type="RefSeq" id="WP_249318227.1">
    <property type="nucleotide sequence ID" value="NZ_JACRSN010000003.1"/>
</dbReference>
<evidence type="ECO:0000256" key="4">
    <source>
        <dbReference type="ARBA" id="ARBA00023186"/>
    </source>
</evidence>
<dbReference type="InterPro" id="IPR011961">
    <property type="entry name" value="RimM"/>
</dbReference>
<keyword evidence="3 5" id="KW-0698">rRNA processing</keyword>
<dbReference type="InterPro" id="IPR011033">
    <property type="entry name" value="PRC_barrel-like_sf"/>
</dbReference>
<dbReference type="PANTHER" id="PTHR33692">
    <property type="entry name" value="RIBOSOME MATURATION FACTOR RIMM"/>
    <property type="match status" value="1"/>
</dbReference>
<comment type="subcellular location">
    <subcellularLocation>
        <location evidence="5">Cytoplasm</location>
    </subcellularLocation>
</comment>
<dbReference type="EMBL" id="JACRSN010000003">
    <property type="protein sequence ID" value="MBC8532949.1"/>
    <property type="molecule type" value="Genomic_DNA"/>
</dbReference>
<comment type="subunit">
    <text evidence="5">Binds ribosomal protein uS19.</text>
</comment>
<dbReference type="InterPro" id="IPR056792">
    <property type="entry name" value="PRC_RimM"/>
</dbReference>
<dbReference type="Gene3D" id="2.30.30.240">
    <property type="entry name" value="PRC-barrel domain"/>
    <property type="match status" value="1"/>
</dbReference>
<evidence type="ECO:0000259" key="6">
    <source>
        <dbReference type="Pfam" id="PF01782"/>
    </source>
</evidence>
<evidence type="ECO:0000313" key="9">
    <source>
        <dbReference type="Proteomes" id="UP000651482"/>
    </source>
</evidence>
<comment type="similarity">
    <text evidence="5">Belongs to the RimM family.</text>
</comment>
<dbReference type="Gene3D" id="2.40.30.60">
    <property type="entry name" value="RimM"/>
    <property type="match status" value="1"/>
</dbReference>
<accession>A0A926D8U9</accession>
<dbReference type="GO" id="GO:0043022">
    <property type="term" value="F:ribosome binding"/>
    <property type="evidence" value="ECO:0007669"/>
    <property type="project" value="InterPro"/>
</dbReference>
<dbReference type="Proteomes" id="UP000651482">
    <property type="component" value="Unassembled WGS sequence"/>
</dbReference>
<comment type="domain">
    <text evidence="5">The PRC barrel domain binds ribosomal protein uS19.</text>
</comment>
<dbReference type="AlphaFoldDB" id="A0A926D8U9"/>
<organism evidence="8 9">
    <name type="scientific">Yeguia hominis</name>
    <dbReference type="NCBI Taxonomy" id="2763662"/>
    <lineage>
        <taxon>Bacteria</taxon>
        <taxon>Bacillati</taxon>
        <taxon>Bacillota</taxon>
        <taxon>Clostridia</taxon>
        <taxon>Eubacteriales</taxon>
        <taxon>Yeguiaceae</taxon>
        <taxon>Yeguia</taxon>
    </lineage>
</organism>